<keyword evidence="2" id="KW-1185">Reference proteome</keyword>
<evidence type="ECO:0008006" key="3">
    <source>
        <dbReference type="Google" id="ProtNLM"/>
    </source>
</evidence>
<dbReference type="AlphaFoldDB" id="A0AAD6Z5F9"/>
<dbReference type="SUPFAM" id="SSF81383">
    <property type="entry name" value="F-box domain"/>
    <property type="match status" value="1"/>
</dbReference>
<dbReference type="InterPro" id="IPR036047">
    <property type="entry name" value="F-box-like_dom_sf"/>
</dbReference>
<sequence>MADLILQQTSFRSLAPELATEIWSYLPLRSMTAVLLVSQIWKKVAEEAPYLWTNIVFGPAATPHDLLVAKQWLTRSKHLLLSVTIERDLTKTEGSDRVVVPVADILSTIRPTSTRIQTFVLRGPHTAWSAVQGLLGASFPVLQTLIVILDPHWITIVHEHAAPSNGTPAFHPVDLPLLRTLHLSRFSILWPSECSHLTEIVLGHVSTLNATLVQLKTALESLPALERLGFYQQILGLDATALAVDISIFLPSLTALSFRHTPPSCFRPFISLLDIPRFNDLTIALDEPQWSEDENASDLLLQLQDPFIAHRLRKLSIQSLAHPCDTAFFTSFPALDTLGLDFSLTALTKEYWVALVDRTVAAPQALPNLRKVTLVDVHPTHAQQLILLRDQAGQARLESLQLFLAHESATTARKPKWSAWLAKHVNFFRIGEFASTLEPRKGRGAFEV</sequence>
<dbReference type="Gene3D" id="3.80.10.10">
    <property type="entry name" value="Ribonuclease Inhibitor"/>
    <property type="match status" value="1"/>
</dbReference>
<reference evidence="1" key="1">
    <citation type="submission" date="2023-03" db="EMBL/GenBank/DDBJ databases">
        <title>Massive genome expansion in bonnet fungi (Mycena s.s.) driven by repeated elements and novel gene families across ecological guilds.</title>
        <authorList>
            <consortium name="Lawrence Berkeley National Laboratory"/>
            <person name="Harder C.B."/>
            <person name="Miyauchi S."/>
            <person name="Viragh M."/>
            <person name="Kuo A."/>
            <person name="Thoen E."/>
            <person name="Andreopoulos B."/>
            <person name="Lu D."/>
            <person name="Skrede I."/>
            <person name="Drula E."/>
            <person name="Henrissat B."/>
            <person name="Morin E."/>
            <person name="Kohler A."/>
            <person name="Barry K."/>
            <person name="LaButti K."/>
            <person name="Morin E."/>
            <person name="Salamov A."/>
            <person name="Lipzen A."/>
            <person name="Mereny Z."/>
            <person name="Hegedus B."/>
            <person name="Baldrian P."/>
            <person name="Stursova M."/>
            <person name="Weitz H."/>
            <person name="Taylor A."/>
            <person name="Grigoriev I.V."/>
            <person name="Nagy L.G."/>
            <person name="Martin F."/>
            <person name="Kauserud H."/>
        </authorList>
    </citation>
    <scope>NUCLEOTIDE SEQUENCE</scope>
    <source>
        <strain evidence="1">CBHHK002</strain>
    </source>
</reference>
<dbReference type="EMBL" id="JARIHO010000084">
    <property type="protein sequence ID" value="KAJ7308722.1"/>
    <property type="molecule type" value="Genomic_DNA"/>
</dbReference>
<dbReference type="InterPro" id="IPR032675">
    <property type="entry name" value="LRR_dom_sf"/>
</dbReference>
<comment type="caution">
    <text evidence="1">The sequence shown here is derived from an EMBL/GenBank/DDBJ whole genome shotgun (WGS) entry which is preliminary data.</text>
</comment>
<name>A0AAD6Z5F9_9AGAR</name>
<evidence type="ECO:0000313" key="1">
    <source>
        <dbReference type="EMBL" id="KAJ7308722.1"/>
    </source>
</evidence>
<gene>
    <name evidence="1" type="ORF">DFH08DRAFT_488596</name>
</gene>
<proteinExistence type="predicted"/>
<evidence type="ECO:0000313" key="2">
    <source>
        <dbReference type="Proteomes" id="UP001218218"/>
    </source>
</evidence>
<dbReference type="Gene3D" id="1.20.1280.50">
    <property type="match status" value="1"/>
</dbReference>
<protein>
    <recommendedName>
        <fullName evidence="3">F-box domain-containing protein</fullName>
    </recommendedName>
</protein>
<accession>A0AAD6Z5F9</accession>
<dbReference type="Proteomes" id="UP001218218">
    <property type="component" value="Unassembled WGS sequence"/>
</dbReference>
<organism evidence="1 2">
    <name type="scientific">Mycena albidolilacea</name>
    <dbReference type="NCBI Taxonomy" id="1033008"/>
    <lineage>
        <taxon>Eukaryota</taxon>
        <taxon>Fungi</taxon>
        <taxon>Dikarya</taxon>
        <taxon>Basidiomycota</taxon>
        <taxon>Agaricomycotina</taxon>
        <taxon>Agaricomycetes</taxon>
        <taxon>Agaricomycetidae</taxon>
        <taxon>Agaricales</taxon>
        <taxon>Marasmiineae</taxon>
        <taxon>Mycenaceae</taxon>
        <taxon>Mycena</taxon>
    </lineage>
</organism>
<dbReference type="SUPFAM" id="SSF52047">
    <property type="entry name" value="RNI-like"/>
    <property type="match status" value="1"/>
</dbReference>